<evidence type="ECO:0000313" key="2">
    <source>
        <dbReference type="Proteomes" id="UP000030665"/>
    </source>
</evidence>
<reference evidence="1" key="2">
    <citation type="submission" date="2014-03" db="EMBL/GenBank/DDBJ databases">
        <title>The whipworm genome and dual-species transcriptomics of an intimate host-pathogen interaction.</title>
        <authorList>
            <person name="Foth B.J."/>
            <person name="Tsai I.J."/>
            <person name="Reid A.J."/>
            <person name="Bancroft A.J."/>
            <person name="Nichol S."/>
            <person name="Tracey A."/>
            <person name="Holroyd N."/>
            <person name="Cotton J.A."/>
            <person name="Stanley E.J."/>
            <person name="Zarowiecki M."/>
            <person name="Liu J.Z."/>
            <person name="Huckvale T."/>
            <person name="Cooper P.J."/>
            <person name="Grencis R.K."/>
            <person name="Berriman M."/>
        </authorList>
    </citation>
    <scope>NUCLEOTIDE SEQUENCE [LARGE SCALE GENOMIC DNA]</scope>
</reference>
<sequence length="92" mass="10223">MALEDLMRAGTGPVGHLPELRTHEARFFQDEPGFRGRIKTETTFLGIWQGKEWEILIEEIDSAIHFLAGKPLIQTSLPKMTFKEPGGASGAD</sequence>
<dbReference type="AlphaFoldDB" id="A0A077ZHU1"/>
<keyword evidence="2" id="KW-1185">Reference proteome</keyword>
<evidence type="ECO:0000313" key="1">
    <source>
        <dbReference type="EMBL" id="CDW59967.1"/>
    </source>
</evidence>
<dbReference type="Proteomes" id="UP000030665">
    <property type="component" value="Unassembled WGS sequence"/>
</dbReference>
<proteinExistence type="predicted"/>
<accession>A0A077ZHU1</accession>
<gene>
    <name evidence="1" type="ORF">TTRE_0000831401</name>
</gene>
<dbReference type="GO" id="GO:0016740">
    <property type="term" value="F:transferase activity"/>
    <property type="evidence" value="ECO:0007669"/>
    <property type="project" value="UniProtKB-KW"/>
</dbReference>
<keyword evidence="1" id="KW-0808">Transferase</keyword>
<organism evidence="1 2">
    <name type="scientific">Trichuris trichiura</name>
    <name type="common">Whipworm</name>
    <name type="synonym">Trichocephalus trichiurus</name>
    <dbReference type="NCBI Taxonomy" id="36087"/>
    <lineage>
        <taxon>Eukaryota</taxon>
        <taxon>Metazoa</taxon>
        <taxon>Ecdysozoa</taxon>
        <taxon>Nematoda</taxon>
        <taxon>Enoplea</taxon>
        <taxon>Dorylaimia</taxon>
        <taxon>Trichinellida</taxon>
        <taxon>Trichuridae</taxon>
        <taxon>Trichuris</taxon>
    </lineage>
</organism>
<name>A0A077ZHU1_TRITR</name>
<reference evidence="1" key="1">
    <citation type="submission" date="2014-01" db="EMBL/GenBank/DDBJ databases">
        <authorList>
            <person name="Aslett M."/>
        </authorList>
    </citation>
    <scope>NUCLEOTIDE SEQUENCE</scope>
</reference>
<protein>
    <submittedName>
        <fullName evidence="1">Glycosyltransferase family 4 protein</fullName>
    </submittedName>
</protein>
<dbReference type="EMBL" id="HG806806">
    <property type="protein sequence ID" value="CDW59967.1"/>
    <property type="molecule type" value="Genomic_DNA"/>
</dbReference>